<dbReference type="SUPFAM" id="SSF50998">
    <property type="entry name" value="Quinoprotein alcohol dehydrogenase-like"/>
    <property type="match status" value="1"/>
</dbReference>
<organism evidence="2 3">
    <name type="scientific">Anaerobaca lacustris</name>
    <dbReference type="NCBI Taxonomy" id="3044600"/>
    <lineage>
        <taxon>Bacteria</taxon>
        <taxon>Pseudomonadati</taxon>
        <taxon>Planctomycetota</taxon>
        <taxon>Phycisphaerae</taxon>
        <taxon>Sedimentisphaerales</taxon>
        <taxon>Anaerobacaceae</taxon>
        <taxon>Anaerobaca</taxon>
    </lineage>
</organism>
<dbReference type="InterPro" id="IPR015943">
    <property type="entry name" value="WD40/YVTN_repeat-like_dom_sf"/>
</dbReference>
<dbReference type="PANTHER" id="PTHR34512:SF30">
    <property type="entry name" value="OUTER MEMBRANE PROTEIN ASSEMBLY FACTOR BAMB"/>
    <property type="match status" value="1"/>
</dbReference>
<dbReference type="EMBL" id="JASCXX010000008">
    <property type="protein sequence ID" value="MDI6448991.1"/>
    <property type="molecule type" value="Genomic_DNA"/>
</dbReference>
<sequence>MNRHATATLLQGLALVLSIGVRIAGAGDWPTLHRDNQRSGYTDEVVRGPYERKWYRDFHAEMIATRVEAIVAGGMCFVGTFAGRMHALDIADGRTRWTFRAGGSIGASACCWQGRLYFGADEAFDKGTLYCLDACDGSLIWQYDAGAGIWVAPACDGRNVYFGDRAGVFHAVDARTGEGRWTFATGGMILKPASLSLDGRRIVFGSEDMHVYCLDPDGALLWKSAKLAGLSLRDQGPTIWQGLAIVRTNPADSFHTVMDRNGALLKQIQQSIPLGPQDKVLMEQWGDLVVHPTPQRREAEQDGIVRYLRDHPYDRCFHAFDLADGTEPWIAPVLFTVGLHNPPTPPTFHPKTGELYTFARSAMTYYLRGVRRYNVLGRLERQTGRFDWYWPFSDNERDWYAFPMIGDEAQSLSLMGDVLVGHHQGMLSGLDLDRMRAAPIWSGRDTYGGIFGPAAVEGGFDGAARLAMQGYLTGMPNEWHGPDRSICAVAAGRLFWVVGSQVVCVAGPDVPKVAGGGTEPPAPKKSELPWCVAGGNVASRGAGAFDDRIEKTILEPDDLRSFFERSPAIQVRQDNSARAAALRSRLAEQVRELIEDGPWAPFVLQLGISGEERHFWRTAETMQVVALSLPHLPPEIRAKAIAFLDDLWDAGVPLDKPVSDSDGKRREPYDLGPGMKQFAGRQVAYTASIEDLYAVWTYAHYADRWDRVQGRIGAVREIFTDFAKRDIQFDHAGTQDEAERLNGQLAGVLAAGRLFRRIGTDEDGQRAAAALFARMATERIHHERADTWLIRPTRAVSKGLHGAKVPRYVGLTPEVATLLGRYAGEALERNVQALTKGLPLWYQAYGERMIGGENYISPPHLSRGIFAAAADGCRLSAERLATRLDQPWCRADLYHIEKIAAILRRLDGISSQYWVALRR</sequence>
<dbReference type="AlphaFoldDB" id="A0AAW6TYN1"/>
<dbReference type="RefSeq" id="WP_349244400.1">
    <property type="nucleotide sequence ID" value="NZ_JASCXX010000008.1"/>
</dbReference>
<dbReference type="InterPro" id="IPR002372">
    <property type="entry name" value="PQQ_rpt_dom"/>
</dbReference>
<accession>A0AAW6TYN1</accession>
<keyword evidence="3" id="KW-1185">Reference proteome</keyword>
<evidence type="ECO:0000313" key="3">
    <source>
        <dbReference type="Proteomes" id="UP001431776"/>
    </source>
</evidence>
<dbReference type="SMART" id="SM00564">
    <property type="entry name" value="PQQ"/>
    <property type="match status" value="4"/>
</dbReference>
<dbReference type="Proteomes" id="UP001431776">
    <property type="component" value="Unassembled WGS sequence"/>
</dbReference>
<dbReference type="Gene3D" id="2.130.10.10">
    <property type="entry name" value="YVTN repeat-like/Quinoprotein amine dehydrogenase"/>
    <property type="match status" value="1"/>
</dbReference>
<reference evidence="2" key="1">
    <citation type="submission" date="2023-05" db="EMBL/GenBank/DDBJ databases">
        <title>Anaerotaeda fermentans gen. nov., sp. nov., a novel anaerobic planctomycete of the new family within the order Sedimentisphaerales isolated from Taman Peninsula, Russia.</title>
        <authorList>
            <person name="Khomyakova M.A."/>
            <person name="Merkel A.Y."/>
            <person name="Slobodkin A.I."/>
        </authorList>
    </citation>
    <scope>NUCLEOTIDE SEQUENCE</scope>
    <source>
        <strain evidence="2">M17dextr</strain>
    </source>
</reference>
<feature type="domain" description="Pyrrolo-quinoline quinone repeat" evidence="1">
    <location>
        <begin position="83"/>
        <end position="224"/>
    </location>
</feature>
<gene>
    <name evidence="2" type="ORF">QJ522_08045</name>
</gene>
<dbReference type="InterPro" id="IPR011047">
    <property type="entry name" value="Quinoprotein_ADH-like_sf"/>
</dbReference>
<dbReference type="Pfam" id="PF13360">
    <property type="entry name" value="PQQ_2"/>
    <property type="match status" value="1"/>
</dbReference>
<dbReference type="InterPro" id="IPR018391">
    <property type="entry name" value="PQQ_b-propeller_rpt"/>
</dbReference>
<protein>
    <submittedName>
        <fullName evidence="2">PQQ-binding-like beta-propeller repeat protein</fullName>
    </submittedName>
</protein>
<dbReference type="PANTHER" id="PTHR34512">
    <property type="entry name" value="CELL SURFACE PROTEIN"/>
    <property type="match status" value="1"/>
</dbReference>
<evidence type="ECO:0000259" key="1">
    <source>
        <dbReference type="Pfam" id="PF13360"/>
    </source>
</evidence>
<proteinExistence type="predicted"/>
<evidence type="ECO:0000313" key="2">
    <source>
        <dbReference type="EMBL" id="MDI6448991.1"/>
    </source>
</evidence>
<name>A0AAW6TYN1_9BACT</name>
<comment type="caution">
    <text evidence="2">The sequence shown here is derived from an EMBL/GenBank/DDBJ whole genome shotgun (WGS) entry which is preliminary data.</text>
</comment>